<sequence>MLIRTLGGYGWSLIFGGLGILTAGGGYGALSYFGKEIKAQEEVKTIYDWFKDEVKNNPKISFAQYISKQEQLQASSICGRWIDGKAELLKPKECEKLAKQKWGEKLENQPEVWFKSNDSSLEHAISNYFENEQQSLLPLLKKTSSGWTYGSLECKREEHKDLEGNIQVNCNYS</sequence>
<keyword evidence="1" id="KW-0812">Transmembrane</keyword>
<feature type="transmembrane region" description="Helical" evidence="1">
    <location>
        <begin position="6"/>
        <end position="30"/>
    </location>
</feature>
<keyword evidence="3" id="KW-1185">Reference proteome</keyword>
<dbReference type="AlphaFoldDB" id="F0QQI7"/>
<dbReference type="HOGENOM" id="CLU_125432_0_0_14"/>
<evidence type="ECO:0000256" key="1">
    <source>
        <dbReference type="SAM" id="Phobius"/>
    </source>
</evidence>
<evidence type="ECO:0000313" key="2">
    <source>
        <dbReference type="EMBL" id="ADX97757.1"/>
    </source>
</evidence>
<name>F0QQI7_MYCSL</name>
<dbReference type="KEGG" id="mss:MSU_0213"/>
<reference evidence="2 3" key="1">
    <citation type="journal article" date="2011" name="J. Bacteriol.">
        <title>Complete genome sequences of two hemotropic Mycoplasmas, Mycoplasma haemofelis strain Ohio2 and Mycoplasma suis strain Illinois.</title>
        <authorList>
            <person name="Messick J.B."/>
            <person name="Santos A.P."/>
            <person name="Guimaraes A.M."/>
        </authorList>
    </citation>
    <scope>NUCLEOTIDE SEQUENCE [LARGE SCALE GENOMIC DNA]</scope>
    <source>
        <strain evidence="2 3">Illinois</strain>
    </source>
</reference>
<gene>
    <name evidence="2" type="ordered locus">MSU_0213</name>
</gene>
<keyword evidence="1" id="KW-0472">Membrane</keyword>
<dbReference type="EMBL" id="CP002525">
    <property type="protein sequence ID" value="ADX97757.1"/>
    <property type="molecule type" value="Genomic_DNA"/>
</dbReference>
<dbReference type="STRING" id="768700.MSU_0213"/>
<evidence type="ECO:0000313" key="3">
    <source>
        <dbReference type="Proteomes" id="UP000007484"/>
    </source>
</evidence>
<proteinExistence type="predicted"/>
<dbReference type="RefSeq" id="WP_013609705.1">
    <property type="nucleotide sequence ID" value="NC_015155.1"/>
</dbReference>
<protein>
    <submittedName>
        <fullName evidence="2">Uncharacterized protein</fullName>
    </submittedName>
</protein>
<accession>F0QQI7</accession>
<organism evidence="2 3">
    <name type="scientific">Mycoplasma suis (strain Illinois)</name>
    <dbReference type="NCBI Taxonomy" id="768700"/>
    <lineage>
        <taxon>Bacteria</taxon>
        <taxon>Bacillati</taxon>
        <taxon>Mycoplasmatota</taxon>
        <taxon>Mollicutes</taxon>
        <taxon>Mycoplasmataceae</taxon>
        <taxon>Mycoplasma</taxon>
    </lineage>
</organism>
<keyword evidence="1" id="KW-1133">Transmembrane helix</keyword>
<dbReference type="Proteomes" id="UP000007484">
    <property type="component" value="Chromosome"/>
</dbReference>